<comment type="caution">
    <text evidence="2">The sequence shown here is derived from an EMBL/GenBank/DDBJ whole genome shotgun (WGS) entry which is preliminary data.</text>
</comment>
<reference evidence="2 3" key="1">
    <citation type="submission" date="2017-03" db="EMBL/GenBank/DDBJ databases">
        <title>Lifting the veil on microbial sulfur biogeochemistry in mining wastewaters.</title>
        <authorList>
            <person name="Kantor R.S."/>
            <person name="Colenbrander Nelson T."/>
            <person name="Marshall S."/>
            <person name="Bennett D."/>
            <person name="Apte S."/>
            <person name="Camacho D."/>
            <person name="Thomas B.C."/>
            <person name="Warren L.A."/>
            <person name="Banfield J.F."/>
        </authorList>
    </citation>
    <scope>NUCLEOTIDE SEQUENCE [LARGE SCALE GENOMIC DNA]</scope>
    <source>
        <strain evidence="2">32-68-21</strain>
    </source>
</reference>
<dbReference type="Gene3D" id="3.40.710.10">
    <property type="entry name" value="DD-peptidase/beta-lactamase superfamily"/>
    <property type="match status" value="1"/>
</dbReference>
<proteinExistence type="predicted"/>
<sequence>MLNRRGLMGAALVGMGLAGCGEEAASEPQLVPAGDGSPPPLPESLAATLGALLDGSGSVGGVVVAARRGEPAGVFAWGDARRAPRRPVTPETLFHIGSNGKFITGVAVLQLVQAGRIALSDRLGAHVTGLPSVLAQTPIANLLHQTTGLPDYLDQVEDWSEPVSRRMIFDAVSEGRDFEPGEAWAYSNTNYFVLGWLIEAVSGMTYADYVRERVFAPAGLPFARPDASAADIAARAQGFTLNGAKLSKADQMEDEMSRAADGGVLFSALDWAPWCRALAASTLMLPETAALAWQPGSLRTGRAAPYGAGVFLERCRGQALHHHTGSVPGFVSQTMAFGGSGIQVLAVCNTDEDGEPPLEDLALAIAEGLAPGSTYLTQPVMAEDARTALLRRAFRRADADLPDSLLASEIIASGGETAPSWGVRPGHVFAPVERWSVTGGEMVRYRWVGDNGERGHIVVGWTGDDEVFWIY</sequence>
<name>A0A258HD46_9CAUL</name>
<dbReference type="Pfam" id="PF00144">
    <property type="entry name" value="Beta-lactamase"/>
    <property type="match status" value="1"/>
</dbReference>
<evidence type="ECO:0000313" key="3">
    <source>
        <dbReference type="Proteomes" id="UP000216147"/>
    </source>
</evidence>
<protein>
    <recommendedName>
        <fullName evidence="1">Beta-lactamase-related domain-containing protein</fullName>
    </recommendedName>
</protein>
<accession>A0A258HD46</accession>
<dbReference type="Proteomes" id="UP000216147">
    <property type="component" value="Unassembled WGS sequence"/>
</dbReference>
<dbReference type="InterPro" id="IPR050491">
    <property type="entry name" value="AmpC-like"/>
</dbReference>
<dbReference type="AlphaFoldDB" id="A0A258HD46"/>
<feature type="domain" description="Beta-lactamase-related" evidence="1">
    <location>
        <begin position="48"/>
        <end position="360"/>
    </location>
</feature>
<gene>
    <name evidence="2" type="ORF">B7Y86_15895</name>
</gene>
<evidence type="ECO:0000259" key="1">
    <source>
        <dbReference type="Pfam" id="PF00144"/>
    </source>
</evidence>
<dbReference type="InterPro" id="IPR001466">
    <property type="entry name" value="Beta-lactam-related"/>
</dbReference>
<dbReference type="EMBL" id="NCEQ01000023">
    <property type="protein sequence ID" value="OYX54669.1"/>
    <property type="molecule type" value="Genomic_DNA"/>
</dbReference>
<evidence type="ECO:0000313" key="2">
    <source>
        <dbReference type="EMBL" id="OYX54669.1"/>
    </source>
</evidence>
<dbReference type="PROSITE" id="PS51257">
    <property type="entry name" value="PROKAR_LIPOPROTEIN"/>
    <property type="match status" value="1"/>
</dbReference>
<dbReference type="SUPFAM" id="SSF56601">
    <property type="entry name" value="beta-lactamase/transpeptidase-like"/>
    <property type="match status" value="1"/>
</dbReference>
<dbReference type="InterPro" id="IPR012338">
    <property type="entry name" value="Beta-lactam/transpept-like"/>
</dbReference>
<dbReference type="PANTHER" id="PTHR46825">
    <property type="entry name" value="D-ALANYL-D-ALANINE-CARBOXYPEPTIDASE/ENDOPEPTIDASE AMPH"/>
    <property type="match status" value="1"/>
</dbReference>
<dbReference type="PANTHER" id="PTHR46825:SF9">
    <property type="entry name" value="BETA-LACTAMASE-RELATED DOMAIN-CONTAINING PROTEIN"/>
    <property type="match status" value="1"/>
</dbReference>
<organism evidence="2 3">
    <name type="scientific">Brevundimonas subvibrioides</name>
    <dbReference type="NCBI Taxonomy" id="74313"/>
    <lineage>
        <taxon>Bacteria</taxon>
        <taxon>Pseudomonadati</taxon>
        <taxon>Pseudomonadota</taxon>
        <taxon>Alphaproteobacteria</taxon>
        <taxon>Caulobacterales</taxon>
        <taxon>Caulobacteraceae</taxon>
        <taxon>Brevundimonas</taxon>
    </lineage>
</organism>